<organism evidence="1">
    <name type="scientific">Arundo donax</name>
    <name type="common">Giant reed</name>
    <name type="synonym">Donax arundinaceus</name>
    <dbReference type="NCBI Taxonomy" id="35708"/>
    <lineage>
        <taxon>Eukaryota</taxon>
        <taxon>Viridiplantae</taxon>
        <taxon>Streptophyta</taxon>
        <taxon>Embryophyta</taxon>
        <taxon>Tracheophyta</taxon>
        <taxon>Spermatophyta</taxon>
        <taxon>Magnoliopsida</taxon>
        <taxon>Liliopsida</taxon>
        <taxon>Poales</taxon>
        <taxon>Poaceae</taxon>
        <taxon>PACMAD clade</taxon>
        <taxon>Arundinoideae</taxon>
        <taxon>Arundineae</taxon>
        <taxon>Arundo</taxon>
    </lineage>
</organism>
<dbReference type="AlphaFoldDB" id="A0A0A9GUY5"/>
<reference evidence="1" key="2">
    <citation type="journal article" date="2015" name="Data Brief">
        <title>Shoot transcriptome of the giant reed, Arundo donax.</title>
        <authorList>
            <person name="Barrero R.A."/>
            <person name="Guerrero F.D."/>
            <person name="Moolhuijzen P."/>
            <person name="Goolsby J.A."/>
            <person name="Tidwell J."/>
            <person name="Bellgard S.E."/>
            <person name="Bellgard M.I."/>
        </authorList>
    </citation>
    <scope>NUCLEOTIDE SEQUENCE</scope>
    <source>
        <tissue evidence="1">Shoot tissue taken approximately 20 cm above the soil surface</tissue>
    </source>
</reference>
<evidence type="ECO:0000313" key="1">
    <source>
        <dbReference type="EMBL" id="JAE28820.1"/>
    </source>
</evidence>
<reference evidence="1" key="1">
    <citation type="submission" date="2014-09" db="EMBL/GenBank/DDBJ databases">
        <authorList>
            <person name="Magalhaes I.L.F."/>
            <person name="Oliveira U."/>
            <person name="Santos F.R."/>
            <person name="Vidigal T.H.D.A."/>
            <person name="Brescovit A.D."/>
            <person name="Santos A.J."/>
        </authorList>
    </citation>
    <scope>NUCLEOTIDE SEQUENCE</scope>
    <source>
        <tissue evidence="1">Shoot tissue taken approximately 20 cm above the soil surface</tissue>
    </source>
</reference>
<name>A0A0A9GUY5_ARUDO</name>
<accession>A0A0A9GUY5</accession>
<sequence length="22" mass="2515">MICSAPLRPAPIRPLRRLLPMI</sequence>
<protein>
    <submittedName>
        <fullName evidence="1">Uncharacterized protein</fullName>
    </submittedName>
</protein>
<dbReference type="EMBL" id="GBRH01169076">
    <property type="protein sequence ID" value="JAE28820.1"/>
    <property type="molecule type" value="Transcribed_RNA"/>
</dbReference>
<proteinExistence type="predicted"/>